<feature type="region of interest" description="Disordered" evidence="1">
    <location>
        <begin position="414"/>
        <end position="501"/>
    </location>
</feature>
<dbReference type="HOGENOM" id="CLU_008090_0_0_1"/>
<feature type="region of interest" description="Disordered" evidence="1">
    <location>
        <begin position="301"/>
        <end position="339"/>
    </location>
</feature>
<feature type="compositionally biased region" description="Basic and acidic residues" evidence="1">
    <location>
        <begin position="74"/>
        <end position="84"/>
    </location>
</feature>
<accession>A0A0C3FCN4</accession>
<keyword evidence="3" id="KW-1185">Reference proteome</keyword>
<organism evidence="2 3">
    <name type="scientific">Piloderma croceum (strain F 1598)</name>
    <dbReference type="NCBI Taxonomy" id="765440"/>
    <lineage>
        <taxon>Eukaryota</taxon>
        <taxon>Fungi</taxon>
        <taxon>Dikarya</taxon>
        <taxon>Basidiomycota</taxon>
        <taxon>Agaricomycotina</taxon>
        <taxon>Agaricomycetes</taxon>
        <taxon>Agaricomycetidae</taxon>
        <taxon>Atheliales</taxon>
        <taxon>Atheliaceae</taxon>
        <taxon>Piloderma</taxon>
    </lineage>
</organism>
<name>A0A0C3FCN4_PILCF</name>
<proteinExistence type="predicted"/>
<feature type="compositionally biased region" description="Low complexity" evidence="1">
    <location>
        <begin position="301"/>
        <end position="321"/>
    </location>
</feature>
<dbReference type="Proteomes" id="UP000054166">
    <property type="component" value="Unassembled WGS sequence"/>
</dbReference>
<dbReference type="OrthoDB" id="2590746at2759"/>
<feature type="region of interest" description="Disordered" evidence="1">
    <location>
        <begin position="232"/>
        <end position="251"/>
    </location>
</feature>
<protein>
    <submittedName>
        <fullName evidence="2">Uncharacterized protein</fullName>
    </submittedName>
</protein>
<dbReference type="AlphaFoldDB" id="A0A0C3FCN4"/>
<feature type="compositionally biased region" description="Polar residues" evidence="1">
    <location>
        <begin position="441"/>
        <end position="477"/>
    </location>
</feature>
<evidence type="ECO:0000256" key="1">
    <source>
        <dbReference type="SAM" id="MobiDB-lite"/>
    </source>
</evidence>
<reference evidence="3" key="2">
    <citation type="submission" date="2015-01" db="EMBL/GenBank/DDBJ databases">
        <title>Evolutionary Origins and Diversification of the Mycorrhizal Mutualists.</title>
        <authorList>
            <consortium name="DOE Joint Genome Institute"/>
            <consortium name="Mycorrhizal Genomics Consortium"/>
            <person name="Kohler A."/>
            <person name="Kuo A."/>
            <person name="Nagy L.G."/>
            <person name="Floudas D."/>
            <person name="Copeland A."/>
            <person name="Barry K.W."/>
            <person name="Cichocki N."/>
            <person name="Veneault-Fourrey C."/>
            <person name="LaButti K."/>
            <person name="Lindquist E.A."/>
            <person name="Lipzen A."/>
            <person name="Lundell T."/>
            <person name="Morin E."/>
            <person name="Murat C."/>
            <person name="Riley R."/>
            <person name="Ohm R."/>
            <person name="Sun H."/>
            <person name="Tunlid A."/>
            <person name="Henrissat B."/>
            <person name="Grigoriev I.V."/>
            <person name="Hibbett D.S."/>
            <person name="Martin F."/>
        </authorList>
    </citation>
    <scope>NUCLEOTIDE SEQUENCE [LARGE SCALE GENOMIC DNA]</scope>
    <source>
        <strain evidence="3">F 1598</strain>
    </source>
</reference>
<feature type="compositionally biased region" description="Acidic residues" evidence="1">
    <location>
        <begin position="487"/>
        <end position="501"/>
    </location>
</feature>
<dbReference type="InParanoid" id="A0A0C3FCN4"/>
<dbReference type="EMBL" id="KN832994">
    <property type="protein sequence ID" value="KIM82445.1"/>
    <property type="molecule type" value="Genomic_DNA"/>
</dbReference>
<feature type="compositionally biased region" description="Polar residues" evidence="1">
    <location>
        <begin position="330"/>
        <end position="339"/>
    </location>
</feature>
<evidence type="ECO:0000313" key="3">
    <source>
        <dbReference type="Proteomes" id="UP000054166"/>
    </source>
</evidence>
<gene>
    <name evidence="2" type="ORF">PILCRDRAFT_820293</name>
</gene>
<reference evidence="2 3" key="1">
    <citation type="submission" date="2014-04" db="EMBL/GenBank/DDBJ databases">
        <authorList>
            <consortium name="DOE Joint Genome Institute"/>
            <person name="Kuo A."/>
            <person name="Tarkka M."/>
            <person name="Buscot F."/>
            <person name="Kohler A."/>
            <person name="Nagy L.G."/>
            <person name="Floudas D."/>
            <person name="Copeland A."/>
            <person name="Barry K.W."/>
            <person name="Cichocki N."/>
            <person name="Veneault-Fourrey C."/>
            <person name="LaButti K."/>
            <person name="Lindquist E.A."/>
            <person name="Lipzen A."/>
            <person name="Lundell T."/>
            <person name="Morin E."/>
            <person name="Murat C."/>
            <person name="Sun H."/>
            <person name="Tunlid A."/>
            <person name="Henrissat B."/>
            <person name="Grigoriev I.V."/>
            <person name="Hibbett D.S."/>
            <person name="Martin F."/>
            <person name="Nordberg H.P."/>
            <person name="Cantor M.N."/>
            <person name="Hua S.X."/>
        </authorList>
    </citation>
    <scope>NUCLEOTIDE SEQUENCE [LARGE SCALE GENOMIC DNA]</scope>
    <source>
        <strain evidence="2 3">F 1598</strain>
    </source>
</reference>
<sequence length="631" mass="67784">MTSVRIRSTVLGGIFLVPKEQDKTLGFLGEDQGVETKVNKKNKAMNETFIIVRPPPAKSNHPLNLQIQLVPPSNRKDQEARDPQSVDLPHSSLSVEDHDARGSMVAQSVADSGYGSSNTLRTGIGQTSRSVGRRMIIPLYNLQAHNVMTNAVVDAGTDAKVARYLVRGVEIAGVAILEPTEVWEEPGSNSGALRKLDDRDMVLHDTANVPIIAFPAAETTAATFSAQDHILQPSHVTSPSRPSLLHSLDNPPTGAKKFMSKLIRRNSGPASIALASPDTASPLRSGINFMSTSSPRFYQRFSLSRKPSRSSGSSVVRSSVSSPPPVPEATSDSGTNTPRAATVLGVQPMILSQRQPARGRPSKYIWDIRRWLKTAKIDIMSGIIGKLNAIGKDVDPDGTTKGSVLVRFEWTRGNPRPVPGRAIGSGQVGRSGAGIRYGSIDGSSSPGTTLVNHSVSGDNLGSSSRWRSNGSQDSVSATYVGGSDQLDIQEEDGNDSDSEDSETAWICTLLVQHATHATEPVNVSYEPQIDRGKMIRLKVATLSPTPHHPKVISMMKVIFPLPDIAVDKIEVLPREQTPSGIPHPSKHQGLILSAEEIKDVVSCTALWLIVRESIGGIGKVSRKGAGWRILS</sequence>
<evidence type="ECO:0000313" key="2">
    <source>
        <dbReference type="EMBL" id="KIM82445.1"/>
    </source>
</evidence>
<feature type="region of interest" description="Disordered" evidence="1">
    <location>
        <begin position="73"/>
        <end position="101"/>
    </location>
</feature>